<dbReference type="InterPro" id="IPR010997">
    <property type="entry name" value="HRDC-like_sf"/>
</dbReference>
<dbReference type="InterPro" id="IPR012337">
    <property type="entry name" value="RNaseH-like_sf"/>
</dbReference>
<evidence type="ECO:0000313" key="3">
    <source>
        <dbReference type="EMBL" id="NNG37635.1"/>
    </source>
</evidence>
<evidence type="ECO:0000313" key="4">
    <source>
        <dbReference type="Proteomes" id="UP000562984"/>
    </source>
</evidence>
<evidence type="ECO:0000256" key="1">
    <source>
        <dbReference type="SAM" id="MobiDB-lite"/>
    </source>
</evidence>
<dbReference type="PANTHER" id="PTHR47649">
    <property type="entry name" value="RIBONUCLEASE D"/>
    <property type="match status" value="1"/>
</dbReference>
<dbReference type="GO" id="GO:0003676">
    <property type="term" value="F:nucleic acid binding"/>
    <property type="evidence" value="ECO:0007669"/>
    <property type="project" value="InterPro"/>
</dbReference>
<feature type="compositionally biased region" description="Polar residues" evidence="1">
    <location>
        <begin position="1"/>
        <end position="11"/>
    </location>
</feature>
<dbReference type="PROSITE" id="PS50967">
    <property type="entry name" value="HRDC"/>
    <property type="match status" value="1"/>
</dbReference>
<dbReference type="Pfam" id="PF18305">
    <property type="entry name" value="DNA_pol_A_exoN"/>
    <property type="match status" value="1"/>
</dbReference>
<dbReference type="SUPFAM" id="SSF53098">
    <property type="entry name" value="Ribonuclease H-like"/>
    <property type="match status" value="1"/>
</dbReference>
<accession>A0A849AAS8</accession>
<dbReference type="Proteomes" id="UP000562984">
    <property type="component" value="Unassembled WGS sequence"/>
</dbReference>
<comment type="caution">
    <text evidence="3">The sequence shown here is derived from an EMBL/GenBank/DDBJ whole genome shotgun (WGS) entry which is preliminary data.</text>
</comment>
<dbReference type="SUPFAM" id="SSF47819">
    <property type="entry name" value="HRDC-like"/>
    <property type="match status" value="1"/>
</dbReference>
<dbReference type="EMBL" id="JABEND010000017">
    <property type="protein sequence ID" value="NNG37635.1"/>
    <property type="molecule type" value="Genomic_DNA"/>
</dbReference>
<dbReference type="GO" id="GO:0000166">
    <property type="term" value="F:nucleotide binding"/>
    <property type="evidence" value="ECO:0007669"/>
    <property type="project" value="InterPro"/>
</dbReference>
<dbReference type="CDD" id="cd06142">
    <property type="entry name" value="RNaseD_exo"/>
    <property type="match status" value="1"/>
</dbReference>
<reference evidence="3 4" key="1">
    <citation type="submission" date="2020-05" db="EMBL/GenBank/DDBJ databases">
        <title>Nakamurella sp. DB0629 isolated from air conditioner.</title>
        <authorList>
            <person name="Kim D.H."/>
            <person name="Kim D.-U."/>
        </authorList>
    </citation>
    <scope>NUCLEOTIDE SEQUENCE [LARGE SCALE GENOMIC DNA]</scope>
    <source>
        <strain evidence="3 4">DB0629</strain>
    </source>
</reference>
<dbReference type="PANTHER" id="PTHR47649:SF1">
    <property type="entry name" value="RIBONUCLEASE D"/>
    <property type="match status" value="1"/>
</dbReference>
<dbReference type="SMART" id="SM00341">
    <property type="entry name" value="HRDC"/>
    <property type="match status" value="1"/>
</dbReference>
<organism evidence="3 4">
    <name type="scientific">Nakamurella aerolata</name>
    <dbReference type="NCBI Taxonomy" id="1656892"/>
    <lineage>
        <taxon>Bacteria</taxon>
        <taxon>Bacillati</taxon>
        <taxon>Actinomycetota</taxon>
        <taxon>Actinomycetes</taxon>
        <taxon>Nakamurellales</taxon>
        <taxon>Nakamurellaceae</taxon>
        <taxon>Nakamurella</taxon>
    </lineage>
</organism>
<dbReference type="RefSeq" id="WP_171201336.1">
    <property type="nucleotide sequence ID" value="NZ_JABEND010000017.1"/>
</dbReference>
<evidence type="ECO:0000259" key="2">
    <source>
        <dbReference type="PROSITE" id="PS50967"/>
    </source>
</evidence>
<dbReference type="SMART" id="SM00474">
    <property type="entry name" value="35EXOc"/>
    <property type="match status" value="1"/>
</dbReference>
<dbReference type="AlphaFoldDB" id="A0A849AAS8"/>
<dbReference type="InterPro" id="IPR041605">
    <property type="entry name" value="Exo_C"/>
</dbReference>
<dbReference type="Gene3D" id="3.30.420.10">
    <property type="entry name" value="Ribonuclease H-like superfamily/Ribonuclease H"/>
    <property type="match status" value="1"/>
</dbReference>
<dbReference type="InterPro" id="IPR044876">
    <property type="entry name" value="HRDC_dom_sf"/>
</dbReference>
<dbReference type="InterPro" id="IPR002121">
    <property type="entry name" value="HRDC_dom"/>
</dbReference>
<feature type="domain" description="HRDC" evidence="2">
    <location>
        <begin position="234"/>
        <end position="314"/>
    </location>
</feature>
<feature type="region of interest" description="Disordered" evidence="1">
    <location>
        <begin position="311"/>
        <end position="334"/>
    </location>
</feature>
<gene>
    <name evidence="3" type="ORF">HKD39_18405</name>
</gene>
<feature type="region of interest" description="Disordered" evidence="1">
    <location>
        <begin position="1"/>
        <end position="26"/>
    </location>
</feature>
<dbReference type="Pfam" id="PF00570">
    <property type="entry name" value="HRDC"/>
    <property type="match status" value="1"/>
</dbReference>
<dbReference type="InterPro" id="IPR002562">
    <property type="entry name" value="3'-5'_exonuclease_dom"/>
</dbReference>
<keyword evidence="4" id="KW-1185">Reference proteome</keyword>
<name>A0A849AAS8_9ACTN</name>
<dbReference type="InterPro" id="IPR051086">
    <property type="entry name" value="RNase_D-like"/>
</dbReference>
<dbReference type="Gene3D" id="1.10.150.80">
    <property type="entry name" value="HRDC domain"/>
    <property type="match status" value="2"/>
</dbReference>
<dbReference type="GO" id="GO:0006139">
    <property type="term" value="P:nucleobase-containing compound metabolic process"/>
    <property type="evidence" value="ECO:0007669"/>
    <property type="project" value="InterPro"/>
</dbReference>
<sequence>MSESSNDSPSDQDAAPPIPLTAPESGFRGPLTDVADLAELAAALGTGAGPIALDAERASGFRYSARAYLVQLRRDDVGTVLLDPIALGSAVADLAEPLHTGEWILHAAKEDLPCLAELGLRPDRLFDTEVAARLAGLPKVGLGALVEQLLGRGLAKGHGAEDWSSRPLPESWLVYAALDVELLDALRVQLTALLREQGKWEWAQQEFAALAAAGPPAPRAEPWRRVSGLSQLKDRRGLAVARELWQARDQLAAERDIAPHRVLPDAAIVAAASRPIGSADELAKVSVFGGRSQRRQLRHWFDAVQRGRRLPDGQLPVRRPETDAAPPPGRWERRDPDAAARLAVLRDGLDALAERWSMPVENLVTPSLARQVLWDRVDPTAVPDRLTAGGARPWQVELVTPVLRDALATR</sequence>
<dbReference type="GO" id="GO:0008408">
    <property type="term" value="F:3'-5' exonuclease activity"/>
    <property type="evidence" value="ECO:0007669"/>
    <property type="project" value="InterPro"/>
</dbReference>
<proteinExistence type="predicted"/>
<protein>
    <submittedName>
        <fullName evidence="3">Ribonuclease D</fullName>
    </submittedName>
</protein>
<dbReference type="InterPro" id="IPR036397">
    <property type="entry name" value="RNaseH_sf"/>
</dbReference>
<dbReference type="Pfam" id="PF01612">
    <property type="entry name" value="DNA_pol_A_exo1"/>
    <property type="match status" value="1"/>
</dbReference>